<comment type="similarity">
    <text evidence="1">Belongs to the peptidase C19 family.</text>
</comment>
<evidence type="ECO:0000259" key="2">
    <source>
        <dbReference type="PROSITE" id="PS51283"/>
    </source>
</evidence>
<dbReference type="EMBL" id="MPUH01001223">
    <property type="protein sequence ID" value="OMJ69234.1"/>
    <property type="molecule type" value="Genomic_DNA"/>
</dbReference>
<reference evidence="3 4" key="1">
    <citation type="submission" date="2016-11" db="EMBL/GenBank/DDBJ databases">
        <title>The macronuclear genome of Stentor coeruleus: a giant cell with tiny introns.</title>
        <authorList>
            <person name="Slabodnick M."/>
            <person name="Ruby J.G."/>
            <person name="Reiff S.B."/>
            <person name="Swart E.C."/>
            <person name="Gosai S."/>
            <person name="Prabakaran S."/>
            <person name="Witkowska E."/>
            <person name="Larue G.E."/>
            <person name="Fisher S."/>
            <person name="Freeman R.M."/>
            <person name="Gunawardena J."/>
            <person name="Chu W."/>
            <person name="Stover N.A."/>
            <person name="Gregory B.D."/>
            <person name="Nowacki M."/>
            <person name="Derisi J."/>
            <person name="Roy S.W."/>
            <person name="Marshall W.F."/>
            <person name="Sood P."/>
        </authorList>
    </citation>
    <scope>NUCLEOTIDE SEQUENCE [LARGE SCALE GENOMIC DNA]</scope>
    <source>
        <strain evidence="3">WM001</strain>
    </source>
</reference>
<dbReference type="SMART" id="SM00695">
    <property type="entry name" value="DUSP"/>
    <property type="match status" value="1"/>
</dbReference>
<dbReference type="PROSITE" id="PS51283">
    <property type="entry name" value="DUSP"/>
    <property type="match status" value="1"/>
</dbReference>
<dbReference type="GO" id="GO:0004843">
    <property type="term" value="F:cysteine-type deubiquitinase activity"/>
    <property type="evidence" value="ECO:0007669"/>
    <property type="project" value="InterPro"/>
</dbReference>
<dbReference type="Proteomes" id="UP000187209">
    <property type="component" value="Unassembled WGS sequence"/>
</dbReference>
<dbReference type="SUPFAM" id="SSF143791">
    <property type="entry name" value="DUSP-like"/>
    <property type="match status" value="1"/>
</dbReference>
<dbReference type="SUPFAM" id="SSF54236">
    <property type="entry name" value="Ubiquitin-like"/>
    <property type="match status" value="1"/>
</dbReference>
<gene>
    <name evidence="3" type="ORF">SteCoe_33085</name>
</gene>
<name>A0A1R2AXI7_9CILI</name>
<dbReference type="InterPro" id="IPR035927">
    <property type="entry name" value="DUSP-like_sf"/>
</dbReference>
<dbReference type="Gene3D" id="3.30.2230.10">
    <property type="entry name" value="DUSP-like"/>
    <property type="match status" value="1"/>
</dbReference>
<protein>
    <recommendedName>
        <fullName evidence="2">DUSP domain-containing protein</fullName>
    </recommendedName>
</protein>
<dbReference type="InterPro" id="IPR029071">
    <property type="entry name" value="Ubiquitin-like_domsf"/>
</dbReference>
<evidence type="ECO:0000256" key="1">
    <source>
        <dbReference type="ARBA" id="ARBA00009085"/>
    </source>
</evidence>
<dbReference type="InterPro" id="IPR006615">
    <property type="entry name" value="Pept_C19_DUSP"/>
</dbReference>
<evidence type="ECO:0000313" key="4">
    <source>
        <dbReference type="Proteomes" id="UP000187209"/>
    </source>
</evidence>
<organism evidence="3 4">
    <name type="scientific">Stentor coeruleus</name>
    <dbReference type="NCBI Taxonomy" id="5963"/>
    <lineage>
        <taxon>Eukaryota</taxon>
        <taxon>Sar</taxon>
        <taxon>Alveolata</taxon>
        <taxon>Ciliophora</taxon>
        <taxon>Postciliodesmatophora</taxon>
        <taxon>Heterotrichea</taxon>
        <taxon>Heterotrichida</taxon>
        <taxon>Stentoridae</taxon>
        <taxon>Stentor</taxon>
    </lineage>
</organism>
<dbReference type="Pfam" id="PF06337">
    <property type="entry name" value="DUSP"/>
    <property type="match status" value="1"/>
</dbReference>
<sequence length="289" mass="33729">MDLSIQKSLTKEAPPIVPESYDSSEKEVMLLSKIWWDKWCAYTGYNQPSTGLNPGPINNHPICTSNPDPDSYICLPKITWKRLIGWYAGGPKRKVFLLDHQLQFDTINISITFQSISTKIISVPLNLKFIDFKDHVCKKFKASQEMWKFYTQFESGIKTKLIESNHTLQDIGFCNNIHVVCERKKNRYQSVMPLDIREEEEEDEEMQKIISYSINDAFDSGRLDIQKDYTDKYAEVDDCYDLKDCNEIKEVKEKVAWALMEEKVSIKLKSLKDLKRNLTHIADRMFSDQ</sequence>
<comment type="caution">
    <text evidence="3">The sequence shown here is derived from an EMBL/GenBank/DDBJ whole genome shotgun (WGS) entry which is preliminary data.</text>
</comment>
<keyword evidence="4" id="KW-1185">Reference proteome</keyword>
<proteinExistence type="inferred from homology"/>
<dbReference type="AlphaFoldDB" id="A0A1R2AXI7"/>
<evidence type="ECO:0000313" key="3">
    <source>
        <dbReference type="EMBL" id="OMJ69234.1"/>
    </source>
</evidence>
<feature type="domain" description="DUSP" evidence="2">
    <location>
        <begin position="1"/>
        <end position="99"/>
    </location>
</feature>
<accession>A0A1R2AXI7</accession>